<feature type="domain" description="ABC3 transporter permease C-terminal" evidence="8">
    <location>
        <begin position="302"/>
        <end position="413"/>
    </location>
</feature>
<feature type="transmembrane region" description="Helical" evidence="7">
    <location>
        <begin position="298"/>
        <end position="323"/>
    </location>
</feature>
<gene>
    <name evidence="10" type="ORF">ISP15_16700</name>
</gene>
<dbReference type="InterPro" id="IPR050250">
    <property type="entry name" value="Macrolide_Exporter_MacB"/>
</dbReference>
<evidence type="ECO:0000313" key="11">
    <source>
        <dbReference type="Proteomes" id="UP001620461"/>
    </source>
</evidence>
<protein>
    <submittedName>
        <fullName evidence="10">ABC transporter permease</fullName>
    </submittedName>
</protein>
<dbReference type="Pfam" id="PF02687">
    <property type="entry name" value="FtsX"/>
    <property type="match status" value="1"/>
</dbReference>
<evidence type="ECO:0000256" key="5">
    <source>
        <dbReference type="ARBA" id="ARBA00023136"/>
    </source>
</evidence>
<keyword evidence="11" id="KW-1185">Reference proteome</keyword>
<evidence type="ECO:0000256" key="2">
    <source>
        <dbReference type="ARBA" id="ARBA00022475"/>
    </source>
</evidence>
<organism evidence="10 11">
    <name type="scientific">Dyella jejuensis</name>
    <dbReference type="NCBI Taxonomy" id="1432009"/>
    <lineage>
        <taxon>Bacteria</taxon>
        <taxon>Pseudomonadati</taxon>
        <taxon>Pseudomonadota</taxon>
        <taxon>Gammaproteobacteria</taxon>
        <taxon>Lysobacterales</taxon>
        <taxon>Rhodanobacteraceae</taxon>
        <taxon>Dyella</taxon>
    </lineage>
</organism>
<feature type="transmembrane region" description="Helical" evidence="7">
    <location>
        <begin position="16"/>
        <end position="38"/>
    </location>
</feature>
<keyword evidence="5 7" id="KW-0472">Membrane</keyword>
<evidence type="ECO:0000256" key="7">
    <source>
        <dbReference type="SAM" id="Phobius"/>
    </source>
</evidence>
<keyword evidence="2" id="KW-1003">Cell membrane</keyword>
<feature type="transmembrane region" description="Helical" evidence="7">
    <location>
        <begin position="351"/>
        <end position="376"/>
    </location>
</feature>
<reference evidence="10 11" key="1">
    <citation type="submission" date="2020-10" db="EMBL/GenBank/DDBJ databases">
        <title>Phylogeny of dyella-like bacteria.</title>
        <authorList>
            <person name="Fu J."/>
        </authorList>
    </citation>
    <scope>NUCLEOTIDE SEQUENCE [LARGE SCALE GENOMIC DNA]</scope>
    <source>
        <strain evidence="10 11">JP1</strain>
    </source>
</reference>
<dbReference type="Proteomes" id="UP001620461">
    <property type="component" value="Unassembled WGS sequence"/>
</dbReference>
<dbReference type="Pfam" id="PF12704">
    <property type="entry name" value="MacB_PCD"/>
    <property type="match status" value="1"/>
</dbReference>
<dbReference type="RefSeq" id="WP_404548925.1">
    <property type="nucleotide sequence ID" value="NZ_JADIKJ010000021.1"/>
</dbReference>
<keyword evidence="3 7" id="KW-0812">Transmembrane</keyword>
<dbReference type="PANTHER" id="PTHR30572:SF4">
    <property type="entry name" value="ABC TRANSPORTER PERMEASE YTRF"/>
    <property type="match status" value="1"/>
</dbReference>
<feature type="domain" description="MacB-like periplasmic core" evidence="9">
    <location>
        <begin position="26"/>
        <end position="254"/>
    </location>
</feature>
<comment type="subcellular location">
    <subcellularLocation>
        <location evidence="1">Cell membrane</location>
        <topology evidence="1">Multi-pass membrane protein</topology>
    </subcellularLocation>
</comment>
<evidence type="ECO:0000256" key="3">
    <source>
        <dbReference type="ARBA" id="ARBA00022692"/>
    </source>
</evidence>
<dbReference type="InterPro" id="IPR025857">
    <property type="entry name" value="MacB_PCD"/>
</dbReference>
<evidence type="ECO:0000256" key="6">
    <source>
        <dbReference type="ARBA" id="ARBA00038076"/>
    </source>
</evidence>
<feature type="transmembrane region" description="Helical" evidence="7">
    <location>
        <begin position="382"/>
        <end position="403"/>
    </location>
</feature>
<evidence type="ECO:0000256" key="1">
    <source>
        <dbReference type="ARBA" id="ARBA00004651"/>
    </source>
</evidence>
<evidence type="ECO:0000259" key="9">
    <source>
        <dbReference type="Pfam" id="PF12704"/>
    </source>
</evidence>
<proteinExistence type="inferred from homology"/>
<dbReference type="EMBL" id="JADIKJ010000021">
    <property type="protein sequence ID" value="MFK2901980.1"/>
    <property type="molecule type" value="Genomic_DNA"/>
</dbReference>
<evidence type="ECO:0000259" key="8">
    <source>
        <dbReference type="Pfam" id="PF02687"/>
    </source>
</evidence>
<comment type="similarity">
    <text evidence="6">Belongs to the ABC-4 integral membrane protein family.</text>
</comment>
<name>A0ABW8JLK6_9GAMM</name>
<accession>A0ABW8JLK6</accession>
<dbReference type="InterPro" id="IPR003838">
    <property type="entry name" value="ABC3_permease_C"/>
</dbReference>
<sequence length="420" mass="45594">MRLHPILTALRKHKAGVVLISLQIALTLAIVCNIGFIIGQHVERIQRPSGLVEDNLFLITQRYIAAPPSDAPDSIAKLDAMQLADLATLRQLPDVQFATPVTSLPLLRNPWGGSVTVSLNEPRNTTSVNTFTGDDQILQTLGLQLIAGRNFTASEIGRSATQGEVQPPVAIVTKALADKLFPQGDALGKPIYINDNQSPSVIVGVVAHMIIADSDAPESIAWNSLLLPIRMDVATTRYAVRARPGRMQEAIDEARKALFQVEPLRVIEQGGRYSLEGIQSFAHIRSVSYAKDIFMTQVLMTICMILLVVTGVGITGLTSFWVSQRNKHIGIRRALGARQLDILRYFQIENLLIVGIGCIVGVGLAISINIGLMHAFELARMPVWYVIIGVLTVLALGQIAAFVPAKRASKVSPLVATRSV</sequence>
<comment type="caution">
    <text evidence="10">The sequence shown here is derived from an EMBL/GenBank/DDBJ whole genome shotgun (WGS) entry which is preliminary data.</text>
</comment>
<evidence type="ECO:0000313" key="10">
    <source>
        <dbReference type="EMBL" id="MFK2901980.1"/>
    </source>
</evidence>
<evidence type="ECO:0000256" key="4">
    <source>
        <dbReference type="ARBA" id="ARBA00022989"/>
    </source>
</evidence>
<keyword evidence="4 7" id="KW-1133">Transmembrane helix</keyword>
<dbReference type="PANTHER" id="PTHR30572">
    <property type="entry name" value="MEMBRANE COMPONENT OF TRANSPORTER-RELATED"/>
    <property type="match status" value="1"/>
</dbReference>